<sequence length="153" mass="18032">MKRLRAHSMFENKFYFLTQEQKSQDLSILFLNIQSFNSNKKAIASDFGFQKADIILLVECHNVLVTREHASRLFHNTYRLEHFTSGTSEKSSCGQICFVRNEHSNKLKFLADNSGANGIYEKRNQRDICELSLFEYKYKENEIVLILSFYKHF</sequence>
<dbReference type="AlphaFoldDB" id="A0A814KQF0"/>
<dbReference type="EMBL" id="CAJNOC010005525">
    <property type="protein sequence ID" value="CAF1054687.1"/>
    <property type="molecule type" value="Genomic_DNA"/>
</dbReference>
<accession>A0A814KQF0</accession>
<organism evidence="1 2">
    <name type="scientific">Brachionus calyciflorus</name>
    <dbReference type="NCBI Taxonomy" id="104777"/>
    <lineage>
        <taxon>Eukaryota</taxon>
        <taxon>Metazoa</taxon>
        <taxon>Spiralia</taxon>
        <taxon>Gnathifera</taxon>
        <taxon>Rotifera</taxon>
        <taxon>Eurotatoria</taxon>
        <taxon>Monogononta</taxon>
        <taxon>Pseudotrocha</taxon>
        <taxon>Ploima</taxon>
        <taxon>Brachionidae</taxon>
        <taxon>Brachionus</taxon>
    </lineage>
</organism>
<dbReference type="SUPFAM" id="SSF56219">
    <property type="entry name" value="DNase I-like"/>
    <property type="match status" value="1"/>
</dbReference>
<comment type="caution">
    <text evidence="1">The sequence shown here is derived from an EMBL/GenBank/DDBJ whole genome shotgun (WGS) entry which is preliminary data.</text>
</comment>
<dbReference type="Gene3D" id="3.60.10.10">
    <property type="entry name" value="Endonuclease/exonuclease/phosphatase"/>
    <property type="match status" value="1"/>
</dbReference>
<evidence type="ECO:0000313" key="1">
    <source>
        <dbReference type="EMBL" id="CAF1054687.1"/>
    </source>
</evidence>
<name>A0A814KQF0_9BILA</name>
<evidence type="ECO:0000313" key="2">
    <source>
        <dbReference type="Proteomes" id="UP000663879"/>
    </source>
</evidence>
<proteinExistence type="predicted"/>
<reference evidence="1" key="1">
    <citation type="submission" date="2021-02" db="EMBL/GenBank/DDBJ databases">
        <authorList>
            <person name="Nowell W R."/>
        </authorList>
    </citation>
    <scope>NUCLEOTIDE SEQUENCE</scope>
    <source>
        <strain evidence="1">Ploen Becks lab</strain>
    </source>
</reference>
<protein>
    <submittedName>
        <fullName evidence="1">Uncharacterized protein</fullName>
    </submittedName>
</protein>
<dbReference type="Proteomes" id="UP000663879">
    <property type="component" value="Unassembled WGS sequence"/>
</dbReference>
<gene>
    <name evidence="1" type="ORF">OXX778_LOCUS18995</name>
</gene>
<dbReference type="InterPro" id="IPR036691">
    <property type="entry name" value="Endo/exonu/phosph_ase_sf"/>
</dbReference>
<keyword evidence="2" id="KW-1185">Reference proteome</keyword>